<dbReference type="Proteomes" id="UP000265520">
    <property type="component" value="Unassembled WGS sequence"/>
</dbReference>
<feature type="domain" description="Sugar phosphate transporter" evidence="1">
    <location>
        <begin position="2"/>
        <end position="29"/>
    </location>
</feature>
<dbReference type="AlphaFoldDB" id="A0A392SZW5"/>
<accession>A0A392SZW5</accession>
<protein>
    <submittedName>
        <fullName evidence="2">Triose phosphate/phosphate translocator non-green plastid chloroplastic-like</fullName>
    </submittedName>
</protein>
<evidence type="ECO:0000313" key="3">
    <source>
        <dbReference type="Proteomes" id="UP000265520"/>
    </source>
</evidence>
<name>A0A392SZW5_9FABA</name>
<keyword evidence="3" id="KW-1185">Reference proteome</keyword>
<dbReference type="InterPro" id="IPR004853">
    <property type="entry name" value="Sugar_P_trans_dom"/>
</dbReference>
<evidence type="ECO:0000313" key="2">
    <source>
        <dbReference type="EMBL" id="MCI54408.1"/>
    </source>
</evidence>
<sequence>MPTPWVVGSLLPIVGGVALASVTEASFNW</sequence>
<dbReference type="EMBL" id="LXQA010478771">
    <property type="protein sequence ID" value="MCI54408.1"/>
    <property type="molecule type" value="Genomic_DNA"/>
</dbReference>
<proteinExistence type="predicted"/>
<organism evidence="2 3">
    <name type="scientific">Trifolium medium</name>
    <dbReference type="NCBI Taxonomy" id="97028"/>
    <lineage>
        <taxon>Eukaryota</taxon>
        <taxon>Viridiplantae</taxon>
        <taxon>Streptophyta</taxon>
        <taxon>Embryophyta</taxon>
        <taxon>Tracheophyta</taxon>
        <taxon>Spermatophyta</taxon>
        <taxon>Magnoliopsida</taxon>
        <taxon>eudicotyledons</taxon>
        <taxon>Gunneridae</taxon>
        <taxon>Pentapetalae</taxon>
        <taxon>rosids</taxon>
        <taxon>fabids</taxon>
        <taxon>Fabales</taxon>
        <taxon>Fabaceae</taxon>
        <taxon>Papilionoideae</taxon>
        <taxon>50 kb inversion clade</taxon>
        <taxon>NPAAA clade</taxon>
        <taxon>Hologalegina</taxon>
        <taxon>IRL clade</taxon>
        <taxon>Trifolieae</taxon>
        <taxon>Trifolium</taxon>
    </lineage>
</organism>
<evidence type="ECO:0000259" key="1">
    <source>
        <dbReference type="Pfam" id="PF03151"/>
    </source>
</evidence>
<comment type="caution">
    <text evidence="2">The sequence shown here is derived from an EMBL/GenBank/DDBJ whole genome shotgun (WGS) entry which is preliminary data.</text>
</comment>
<dbReference type="Pfam" id="PF03151">
    <property type="entry name" value="TPT"/>
    <property type="match status" value="1"/>
</dbReference>
<reference evidence="2 3" key="1">
    <citation type="journal article" date="2018" name="Front. Plant Sci.">
        <title>Red Clover (Trifolium pratense) and Zigzag Clover (T. medium) - A Picture of Genomic Similarities and Differences.</title>
        <authorList>
            <person name="Dluhosova J."/>
            <person name="Istvanek J."/>
            <person name="Nedelnik J."/>
            <person name="Repkova J."/>
        </authorList>
    </citation>
    <scope>NUCLEOTIDE SEQUENCE [LARGE SCALE GENOMIC DNA]</scope>
    <source>
        <strain evidence="3">cv. 10/8</strain>
        <tissue evidence="2">Leaf</tissue>
    </source>
</reference>